<dbReference type="EMBL" id="GG663736">
    <property type="protein sequence ID" value="EEH59397.1"/>
    <property type="molecule type" value="Genomic_DNA"/>
</dbReference>
<sequence length="777" mass="86119">FTTVGISKNADCVAAVDNLGNVVLLHIRRNRFSLLSREGKAGTSVAFGVSNEVYAAFTDNVIRVYDKDTGVVLATLKGHRSRITHIEVGPGGVSLLSTSADAVFLWDAKGTYRRRSLNGGPHRAFFARFAGESGDRVIVGFCDDSMWVWTKDSCELISKLHLSLQKNATPDRRCDLCKSISVSSNGRYVITTSNSTVLCLWNITSSQLEHCIELPAAINHGSGISFIYGGSAALCACVDGTLRVVDPFNGVLTHTIKVQDNTKLNSVSMSVESAGRYAAVVTGTSSLRLYDLHILLATKDANASDADLKTAYADNPMSTATPSPPQCDSILESIFSPLNRKCFLHGDDARLIVGKATFSNQRGSLVSAVGTVLLRNLLYTYGEYPRNHRLAMWRKLLSLPNNEEAYAALLSKGTHPAFAELPRRFPTADRLLLARLRRVASALAHWSPICAEAVVVPGMLFPFVRTCRGDEVFAFEALATVLHNHTRNWFSYFPDPPFVLLNKVNSVVQNHDPELAHHLETFPGGLHNVAWQLLSTLFTDVTTADEWLQLFDHILTNGSDMLLYLTSGFIITWRDTFLNAQTSSITLPQLFIRESGVNVPRLLGIAYELRDSTPLGSLTADSNLSHAESVSVSETGLTSFFVIPKGSTYPVFEDFPLHALKMTLDRRERVCEDEHMLISHQNGVTTLSRRTDELHSMEMGWESEAAFLAASEDECKSIRVNLQRTVYSDLKHSERTERAIRLRQLEMIEGAYQAALRQKKNEWISELEKLRTEVNEQ</sequence>
<dbReference type="KEGG" id="mpp:MICPUCDRAFT_14494"/>
<protein>
    <recommendedName>
        <fullName evidence="3">TBC1 domain family member 31</fullName>
    </recommendedName>
</protein>
<keyword evidence="10" id="KW-0966">Cell projection</keyword>
<name>C1MKM7_MICPC</name>
<dbReference type="InterPro" id="IPR001680">
    <property type="entry name" value="WD40_rpt"/>
</dbReference>
<organism evidence="14">
    <name type="scientific">Micromonas pusilla (strain CCMP1545)</name>
    <name type="common">Picoplanktonic green alga</name>
    <dbReference type="NCBI Taxonomy" id="564608"/>
    <lineage>
        <taxon>Eukaryota</taxon>
        <taxon>Viridiplantae</taxon>
        <taxon>Chlorophyta</taxon>
        <taxon>Mamiellophyceae</taxon>
        <taxon>Mamiellales</taxon>
        <taxon>Mamiellaceae</taxon>
        <taxon>Micromonas</taxon>
    </lineage>
</organism>
<evidence type="ECO:0000256" key="5">
    <source>
        <dbReference type="ARBA" id="ARBA00022574"/>
    </source>
</evidence>
<reference evidence="13 14" key="1">
    <citation type="journal article" date="2009" name="Science">
        <title>Green evolution and dynamic adaptations revealed by genomes of the marine picoeukaryotes Micromonas.</title>
        <authorList>
            <person name="Worden A.Z."/>
            <person name="Lee J.H."/>
            <person name="Mock T."/>
            <person name="Rouze P."/>
            <person name="Simmons M.P."/>
            <person name="Aerts A.L."/>
            <person name="Allen A.E."/>
            <person name="Cuvelier M.L."/>
            <person name="Derelle E."/>
            <person name="Everett M.V."/>
            <person name="Foulon E."/>
            <person name="Grimwood J."/>
            <person name="Gundlach H."/>
            <person name="Henrissat B."/>
            <person name="Napoli C."/>
            <person name="McDonald S.M."/>
            <person name="Parker M.S."/>
            <person name="Rombauts S."/>
            <person name="Salamov A."/>
            <person name="Von Dassow P."/>
            <person name="Badger J.H."/>
            <person name="Coutinho P.M."/>
            <person name="Demir E."/>
            <person name="Dubchak I."/>
            <person name="Gentemann C."/>
            <person name="Eikrem W."/>
            <person name="Gready J.E."/>
            <person name="John U."/>
            <person name="Lanier W."/>
            <person name="Lindquist E.A."/>
            <person name="Lucas S."/>
            <person name="Mayer K.F."/>
            <person name="Moreau H."/>
            <person name="Not F."/>
            <person name="Otillar R."/>
            <person name="Panaud O."/>
            <person name="Pangilinan J."/>
            <person name="Paulsen I."/>
            <person name="Piegu B."/>
            <person name="Poliakov A."/>
            <person name="Robbens S."/>
            <person name="Schmutz J."/>
            <person name="Toulza E."/>
            <person name="Wyss T."/>
            <person name="Zelensky A."/>
            <person name="Zhou K."/>
            <person name="Armbrust E.V."/>
            <person name="Bhattacharya D."/>
            <person name="Goodenough U.W."/>
            <person name="Van de Peer Y."/>
            <person name="Grigoriev I.V."/>
        </authorList>
    </citation>
    <scope>NUCLEOTIDE SEQUENCE [LARGE SCALE GENOMIC DNA]</scope>
    <source>
        <strain evidence="13 14">CCMP1545</strain>
    </source>
</reference>
<dbReference type="STRING" id="564608.C1MKM7"/>
<dbReference type="SUPFAM" id="SSF50998">
    <property type="entry name" value="Quinoprotein alcohol dehydrogenase-like"/>
    <property type="match status" value="1"/>
</dbReference>
<keyword evidence="5" id="KW-0853">WD repeat</keyword>
<evidence type="ECO:0000256" key="6">
    <source>
        <dbReference type="ARBA" id="ARBA00022737"/>
    </source>
</evidence>
<feature type="domain" description="Rab-GAP TBC" evidence="12">
    <location>
        <begin position="383"/>
        <end position="558"/>
    </location>
</feature>
<evidence type="ECO:0000256" key="3">
    <source>
        <dbReference type="ARBA" id="ARBA00014199"/>
    </source>
</evidence>
<evidence type="ECO:0000256" key="2">
    <source>
        <dbReference type="ARBA" id="ARBA00004607"/>
    </source>
</evidence>
<accession>C1MKM7</accession>
<dbReference type="InterPro" id="IPR000195">
    <property type="entry name" value="Rab-GAP-TBC_dom"/>
</dbReference>
<keyword evidence="6" id="KW-0677">Repeat</keyword>
<dbReference type="InterPro" id="IPR051570">
    <property type="entry name" value="TBC1_cilium_biogenesis"/>
</dbReference>
<dbReference type="SMART" id="SM00320">
    <property type="entry name" value="WD40"/>
    <property type="match status" value="6"/>
</dbReference>
<dbReference type="InterPro" id="IPR011047">
    <property type="entry name" value="Quinoprotein_ADH-like_sf"/>
</dbReference>
<dbReference type="GO" id="GO:0036064">
    <property type="term" value="C:ciliary basal body"/>
    <property type="evidence" value="ECO:0007669"/>
    <property type="project" value="TreeGrafter"/>
</dbReference>
<keyword evidence="7" id="KW-0970">Cilium biogenesis/degradation</keyword>
<dbReference type="GO" id="GO:0060271">
    <property type="term" value="P:cilium assembly"/>
    <property type="evidence" value="ECO:0007669"/>
    <property type="project" value="TreeGrafter"/>
</dbReference>
<evidence type="ECO:0000313" key="13">
    <source>
        <dbReference type="EMBL" id="EEH59397.1"/>
    </source>
</evidence>
<dbReference type="PROSITE" id="PS50086">
    <property type="entry name" value="TBC_RABGAP"/>
    <property type="match status" value="1"/>
</dbReference>
<evidence type="ECO:0000256" key="10">
    <source>
        <dbReference type="ARBA" id="ARBA00023273"/>
    </source>
</evidence>
<keyword evidence="9" id="KW-0206">Cytoskeleton</keyword>
<dbReference type="OrthoDB" id="546741at2759"/>
<comment type="function">
    <text evidence="11">Molecular adapter which is involved in cilium biogenesis. Part of a functional complex including OFD1 a centriolar protein involved in cilium assembly. Could regulate the cAMP-dependent phosphorylation of OFD1, and its subsequent ubiquitination by PJA2 which ultimately leads to its proteasomal degradation.</text>
</comment>
<dbReference type="Gene3D" id="1.10.472.80">
    <property type="entry name" value="Ypt/Rab-GAP domain of gyp1p, domain 3"/>
    <property type="match status" value="1"/>
</dbReference>
<evidence type="ECO:0000256" key="8">
    <source>
        <dbReference type="ARBA" id="ARBA00023054"/>
    </source>
</evidence>
<evidence type="ECO:0000256" key="1">
    <source>
        <dbReference type="ARBA" id="ARBA00004120"/>
    </source>
</evidence>
<keyword evidence="4" id="KW-0963">Cytoplasm</keyword>
<dbReference type="eggNOG" id="KOG0295">
    <property type="taxonomic scope" value="Eukaryota"/>
</dbReference>
<dbReference type="AlphaFoldDB" id="C1MKM7"/>
<dbReference type="Proteomes" id="UP000001876">
    <property type="component" value="Unassembled WGS sequence"/>
</dbReference>
<evidence type="ECO:0000256" key="9">
    <source>
        <dbReference type="ARBA" id="ARBA00023212"/>
    </source>
</evidence>
<dbReference type="Pfam" id="PF00566">
    <property type="entry name" value="RabGAP-TBC"/>
    <property type="match status" value="1"/>
</dbReference>
<evidence type="ECO:0000256" key="11">
    <source>
        <dbReference type="ARBA" id="ARBA00034464"/>
    </source>
</evidence>
<comment type="subcellular location">
    <subcellularLocation>
        <location evidence="1">Cytoplasm</location>
        <location evidence="1">Cytoskeleton</location>
        <location evidence="1">Cilium basal body</location>
    </subcellularLocation>
    <subcellularLocation>
        <location evidence="2">Cytoplasm</location>
        <location evidence="2">Cytoskeleton</location>
        <location evidence="2">Microtubule organizing center</location>
        <location evidence="2">Centrosome</location>
        <location evidence="2">Centriolar satellite</location>
    </subcellularLocation>
</comment>
<gene>
    <name evidence="13" type="ORF">MICPUCDRAFT_14494</name>
</gene>
<feature type="non-terminal residue" evidence="13">
    <location>
        <position position="1"/>
    </location>
</feature>
<dbReference type="eggNOG" id="KOG1093">
    <property type="taxonomic scope" value="Eukaryota"/>
</dbReference>
<dbReference type="Gene3D" id="2.130.10.10">
    <property type="entry name" value="YVTN repeat-like/Quinoprotein amine dehydrogenase"/>
    <property type="match status" value="2"/>
</dbReference>
<dbReference type="SUPFAM" id="SSF47923">
    <property type="entry name" value="Ypt/Rab-GAP domain of gyp1p"/>
    <property type="match status" value="1"/>
</dbReference>
<dbReference type="PANTHER" id="PTHR19853">
    <property type="entry name" value="WD REPEAT CONTAINING PROTEIN 3 WDR3"/>
    <property type="match status" value="1"/>
</dbReference>
<dbReference type="InterPro" id="IPR015943">
    <property type="entry name" value="WD40/YVTN_repeat-like_dom_sf"/>
</dbReference>
<dbReference type="PANTHER" id="PTHR19853:SF1">
    <property type="entry name" value="TBC1 DOMAIN FAMILY MEMBER 31"/>
    <property type="match status" value="1"/>
</dbReference>
<dbReference type="InterPro" id="IPR035969">
    <property type="entry name" value="Rab-GAP_TBC_sf"/>
</dbReference>
<feature type="non-terminal residue" evidence="13">
    <location>
        <position position="777"/>
    </location>
</feature>
<keyword evidence="8" id="KW-0175">Coiled coil</keyword>
<evidence type="ECO:0000259" key="12">
    <source>
        <dbReference type="PROSITE" id="PS50086"/>
    </source>
</evidence>
<evidence type="ECO:0000256" key="4">
    <source>
        <dbReference type="ARBA" id="ARBA00022490"/>
    </source>
</evidence>
<evidence type="ECO:0000313" key="14">
    <source>
        <dbReference type="Proteomes" id="UP000001876"/>
    </source>
</evidence>
<keyword evidence="14" id="KW-1185">Reference proteome</keyword>
<proteinExistence type="predicted"/>
<evidence type="ECO:0000256" key="7">
    <source>
        <dbReference type="ARBA" id="ARBA00022794"/>
    </source>
</evidence>
<dbReference type="RefSeq" id="XP_003056021.1">
    <property type="nucleotide sequence ID" value="XM_003055975.1"/>
</dbReference>
<dbReference type="GeneID" id="9681714"/>